<sequence>MYICKTYKCYVMFLLIVTIDKTKQLCYNKIKKAILQNGMGNNRLE</sequence>
<proteinExistence type="predicted"/>
<name>A0AAU8B176_9CAUD</name>
<reference evidence="1" key="1">
    <citation type="submission" date="2024-03" db="EMBL/GenBank/DDBJ databases">
        <title>Diverse circular DNA viruses in blood, oral, and fecal samples of captive lemurs.</title>
        <authorList>
            <person name="Paietta E.N."/>
            <person name="Kraberger S."/>
            <person name="Lund M.C."/>
            <person name="Custer J.M."/>
            <person name="Vargas K.M."/>
            <person name="Ehmke E.E."/>
            <person name="Yoder A.D."/>
            <person name="Varsani A."/>
        </authorList>
    </citation>
    <scope>NUCLEOTIDE SEQUENCE</scope>
    <source>
        <strain evidence="1">Duke_24FS_3</strain>
    </source>
</reference>
<organism evidence="1">
    <name type="scientific">Dulem virus 36</name>
    <dbReference type="NCBI Taxonomy" id="3145754"/>
    <lineage>
        <taxon>Viruses</taxon>
        <taxon>Duplodnaviria</taxon>
        <taxon>Heunggongvirae</taxon>
        <taxon>Uroviricota</taxon>
        <taxon>Caudoviricetes</taxon>
    </lineage>
</organism>
<accession>A0AAU8B176</accession>
<dbReference type="EMBL" id="PP511521">
    <property type="protein sequence ID" value="XCD05061.1"/>
    <property type="molecule type" value="Genomic_DNA"/>
</dbReference>
<evidence type="ECO:0000313" key="1">
    <source>
        <dbReference type="EMBL" id="XCD05061.1"/>
    </source>
</evidence>
<protein>
    <submittedName>
        <fullName evidence="1">Uncharacterized protein</fullName>
    </submittedName>
</protein>